<keyword evidence="7" id="KW-0378">Hydrolase</keyword>
<evidence type="ECO:0000256" key="3">
    <source>
        <dbReference type="ARBA" id="ARBA00022722"/>
    </source>
</evidence>
<keyword evidence="4" id="KW-0479">Metal-binding</keyword>
<dbReference type="PANTHER" id="PTHR30194:SF3">
    <property type="entry name" value="CROSSOVER JUNCTION ENDODEOXYRIBONUCLEASE RUVC"/>
    <property type="match status" value="1"/>
</dbReference>
<evidence type="ECO:0000256" key="6">
    <source>
        <dbReference type="ARBA" id="ARBA00022763"/>
    </source>
</evidence>
<keyword evidence="13" id="KW-1185">Reference proteome</keyword>
<keyword evidence="5" id="KW-0255">Endonuclease</keyword>
<keyword evidence="6" id="KW-0227">DNA damage</keyword>
<name>A0ABX0J4A9_9BACL</name>
<keyword evidence="10" id="KW-0233">DNA recombination</keyword>
<keyword evidence="11" id="KW-0234">DNA repair</keyword>
<dbReference type="InterPro" id="IPR036397">
    <property type="entry name" value="RNaseH_sf"/>
</dbReference>
<evidence type="ECO:0000256" key="8">
    <source>
        <dbReference type="ARBA" id="ARBA00022842"/>
    </source>
</evidence>
<dbReference type="PANTHER" id="PTHR30194">
    <property type="entry name" value="CROSSOVER JUNCTION ENDODEOXYRIBONUCLEASE RUVC"/>
    <property type="match status" value="1"/>
</dbReference>
<keyword evidence="2" id="KW-0963">Cytoplasm</keyword>
<dbReference type="Gene3D" id="3.30.420.10">
    <property type="entry name" value="Ribonuclease H-like superfamily/Ribonuclease H"/>
    <property type="match status" value="1"/>
</dbReference>
<dbReference type="SUPFAM" id="SSF53098">
    <property type="entry name" value="Ribonuclease H-like"/>
    <property type="match status" value="1"/>
</dbReference>
<evidence type="ECO:0000256" key="9">
    <source>
        <dbReference type="ARBA" id="ARBA00023125"/>
    </source>
</evidence>
<dbReference type="RefSeq" id="WP_166151794.1">
    <property type="nucleotide sequence ID" value="NZ_JAAOIW010000005.1"/>
</dbReference>
<keyword evidence="8" id="KW-0460">Magnesium</keyword>
<dbReference type="InterPro" id="IPR012337">
    <property type="entry name" value="RNaseH-like_sf"/>
</dbReference>
<dbReference type="EMBL" id="JAAOIW010000005">
    <property type="protein sequence ID" value="NHN31160.1"/>
    <property type="molecule type" value="Genomic_DNA"/>
</dbReference>
<gene>
    <name evidence="12" type="ORF">G9U52_15075</name>
</gene>
<evidence type="ECO:0000256" key="11">
    <source>
        <dbReference type="ARBA" id="ARBA00023204"/>
    </source>
</evidence>
<sequence length="184" mass="20110">MPPNKPERKPKAEVTRYLGLDLSLSPGAACIAVKNRIPTLIAADSVATSNADNDAIRSHTVESFIAQFIYTHRPALPLRFAAVIREDFTSGRNKRATQTIFSAWAASDRALHAYGYGIDAEISPTSVKKIVTGNGRAEKPEVADHVRRILRLGADHTFKSGYDDSDALGVCLAYLIREELIDVC</sequence>
<evidence type="ECO:0000256" key="2">
    <source>
        <dbReference type="ARBA" id="ARBA00022490"/>
    </source>
</evidence>
<accession>A0ABX0J4A9</accession>
<protein>
    <submittedName>
        <fullName evidence="12">Crossover junction endodeoxyribonuclease RuvC</fullName>
    </submittedName>
</protein>
<evidence type="ECO:0000256" key="4">
    <source>
        <dbReference type="ARBA" id="ARBA00022723"/>
    </source>
</evidence>
<comment type="caution">
    <text evidence="12">The sequence shown here is derived from an EMBL/GenBank/DDBJ whole genome shotgun (WGS) entry which is preliminary data.</text>
</comment>
<evidence type="ECO:0000256" key="1">
    <source>
        <dbReference type="ARBA" id="ARBA00009518"/>
    </source>
</evidence>
<dbReference type="Pfam" id="PF02075">
    <property type="entry name" value="RuvC"/>
    <property type="match status" value="1"/>
</dbReference>
<dbReference type="Proteomes" id="UP001165962">
    <property type="component" value="Unassembled WGS sequence"/>
</dbReference>
<keyword evidence="3" id="KW-0540">Nuclease</keyword>
<reference evidence="12" key="1">
    <citation type="submission" date="2020-03" db="EMBL/GenBank/DDBJ databases">
        <title>Draft sequencing of Paenibacilllus sp. S3N08.</title>
        <authorList>
            <person name="Kim D.-U."/>
        </authorList>
    </citation>
    <scope>NUCLEOTIDE SEQUENCE</scope>
    <source>
        <strain evidence="12">S3N08</strain>
    </source>
</reference>
<proteinExistence type="inferred from homology"/>
<evidence type="ECO:0000313" key="12">
    <source>
        <dbReference type="EMBL" id="NHN31160.1"/>
    </source>
</evidence>
<comment type="similarity">
    <text evidence="1">Belongs to the RuvC family.</text>
</comment>
<organism evidence="12 13">
    <name type="scientific">Paenibacillus agricola</name>
    <dbReference type="NCBI Taxonomy" id="2716264"/>
    <lineage>
        <taxon>Bacteria</taxon>
        <taxon>Bacillati</taxon>
        <taxon>Bacillota</taxon>
        <taxon>Bacilli</taxon>
        <taxon>Bacillales</taxon>
        <taxon>Paenibacillaceae</taxon>
        <taxon>Paenibacillus</taxon>
    </lineage>
</organism>
<evidence type="ECO:0000256" key="5">
    <source>
        <dbReference type="ARBA" id="ARBA00022759"/>
    </source>
</evidence>
<evidence type="ECO:0000256" key="7">
    <source>
        <dbReference type="ARBA" id="ARBA00022801"/>
    </source>
</evidence>
<dbReference type="InterPro" id="IPR002176">
    <property type="entry name" value="X-over_junc_endoDNase_RuvC"/>
</dbReference>
<evidence type="ECO:0000256" key="10">
    <source>
        <dbReference type="ARBA" id="ARBA00023172"/>
    </source>
</evidence>
<evidence type="ECO:0000313" key="13">
    <source>
        <dbReference type="Proteomes" id="UP001165962"/>
    </source>
</evidence>
<keyword evidence="9" id="KW-0238">DNA-binding</keyword>